<accession>A0A7G9B502</accession>
<keyword evidence="2" id="KW-0805">Transcription regulation</keyword>
<protein>
    <submittedName>
        <fullName evidence="6">LysR family transcriptional regulator</fullName>
    </submittedName>
</protein>
<evidence type="ECO:0000256" key="3">
    <source>
        <dbReference type="ARBA" id="ARBA00023125"/>
    </source>
</evidence>
<feature type="domain" description="HTH lysR-type" evidence="5">
    <location>
        <begin position="1"/>
        <end position="60"/>
    </location>
</feature>
<dbReference type="Proteomes" id="UP000515960">
    <property type="component" value="Chromosome"/>
</dbReference>
<name>A0A7G9B502_9FIRM</name>
<evidence type="ECO:0000256" key="4">
    <source>
        <dbReference type="ARBA" id="ARBA00023163"/>
    </source>
</evidence>
<dbReference type="InterPro" id="IPR036390">
    <property type="entry name" value="WH_DNA-bd_sf"/>
</dbReference>
<evidence type="ECO:0000313" key="7">
    <source>
        <dbReference type="Proteomes" id="UP000515960"/>
    </source>
</evidence>
<dbReference type="InterPro" id="IPR050950">
    <property type="entry name" value="HTH-type_LysR_regulators"/>
</dbReference>
<dbReference type="AlphaFoldDB" id="A0A7G9B502"/>
<dbReference type="PANTHER" id="PTHR30419">
    <property type="entry name" value="HTH-TYPE TRANSCRIPTIONAL REGULATOR YBHD"/>
    <property type="match status" value="1"/>
</dbReference>
<evidence type="ECO:0000256" key="1">
    <source>
        <dbReference type="ARBA" id="ARBA00009437"/>
    </source>
</evidence>
<gene>
    <name evidence="6" type="ORF">H8790_00835</name>
</gene>
<dbReference type="PRINTS" id="PR00039">
    <property type="entry name" value="HTHLYSR"/>
</dbReference>
<keyword evidence="4" id="KW-0804">Transcription</keyword>
<proteinExistence type="inferred from homology"/>
<dbReference type="InterPro" id="IPR036388">
    <property type="entry name" value="WH-like_DNA-bd_sf"/>
</dbReference>
<dbReference type="Pfam" id="PF03466">
    <property type="entry name" value="LysR_substrate"/>
    <property type="match status" value="1"/>
</dbReference>
<dbReference type="FunFam" id="1.10.10.10:FF:000001">
    <property type="entry name" value="LysR family transcriptional regulator"/>
    <property type="match status" value="1"/>
</dbReference>
<sequence>MNIQAIEAFLAVIRTGSLTEAARQLHLTQPTLSHRLQTLEAELGATLLIRGKGQRRIELTDAGRDFVPLAESWRRLWSESLRITSRPVFRVAATQTLSSSIMPEVYAGFARRGLPTALDVKTLHSQEAYGAVEQGELDAAFIANTMFSKRVSAIPVLEERMVLLCGGKSTLDGPVRPADLPAEKGVFLSWTHEFTHWYEYWFGLNRHVLEADNMSLVEPILASSDLWAIVPASAAVWASREGRLRCLELVQPPPDRVVYLLTLEPPSPYTSYLLEEFRAAAGRIPAPAFD</sequence>
<dbReference type="PROSITE" id="PS50931">
    <property type="entry name" value="HTH_LYSR"/>
    <property type="match status" value="1"/>
</dbReference>
<dbReference type="InterPro" id="IPR005119">
    <property type="entry name" value="LysR_subst-bd"/>
</dbReference>
<evidence type="ECO:0000313" key="6">
    <source>
        <dbReference type="EMBL" id="QNL44633.1"/>
    </source>
</evidence>
<reference evidence="6 7" key="1">
    <citation type="submission" date="2020-08" db="EMBL/GenBank/DDBJ databases">
        <authorList>
            <person name="Liu C."/>
            <person name="Sun Q."/>
        </authorList>
    </citation>
    <scope>NUCLEOTIDE SEQUENCE [LARGE SCALE GENOMIC DNA]</scope>
    <source>
        <strain evidence="6 7">NSJ-62</strain>
    </source>
</reference>
<dbReference type="CDD" id="cd05466">
    <property type="entry name" value="PBP2_LTTR_substrate"/>
    <property type="match status" value="1"/>
</dbReference>
<dbReference type="GO" id="GO:0003677">
    <property type="term" value="F:DNA binding"/>
    <property type="evidence" value="ECO:0007669"/>
    <property type="project" value="UniProtKB-KW"/>
</dbReference>
<dbReference type="Pfam" id="PF00126">
    <property type="entry name" value="HTH_1"/>
    <property type="match status" value="1"/>
</dbReference>
<keyword evidence="3" id="KW-0238">DNA-binding</keyword>
<dbReference type="InterPro" id="IPR000847">
    <property type="entry name" value="LysR_HTH_N"/>
</dbReference>
<dbReference type="EMBL" id="CP060490">
    <property type="protein sequence ID" value="QNL44633.1"/>
    <property type="molecule type" value="Genomic_DNA"/>
</dbReference>
<dbReference type="SUPFAM" id="SSF53850">
    <property type="entry name" value="Periplasmic binding protein-like II"/>
    <property type="match status" value="1"/>
</dbReference>
<dbReference type="SUPFAM" id="SSF46785">
    <property type="entry name" value="Winged helix' DNA-binding domain"/>
    <property type="match status" value="1"/>
</dbReference>
<dbReference type="RefSeq" id="WP_187333219.1">
    <property type="nucleotide sequence ID" value="NZ_CP060490.1"/>
</dbReference>
<evidence type="ECO:0000256" key="2">
    <source>
        <dbReference type="ARBA" id="ARBA00023015"/>
    </source>
</evidence>
<dbReference type="GO" id="GO:0005829">
    <property type="term" value="C:cytosol"/>
    <property type="evidence" value="ECO:0007669"/>
    <property type="project" value="TreeGrafter"/>
</dbReference>
<keyword evidence="7" id="KW-1185">Reference proteome</keyword>
<dbReference type="KEGG" id="ohi:H8790_00835"/>
<dbReference type="Gene3D" id="3.40.190.290">
    <property type="match status" value="1"/>
</dbReference>
<dbReference type="Gene3D" id="1.10.10.10">
    <property type="entry name" value="Winged helix-like DNA-binding domain superfamily/Winged helix DNA-binding domain"/>
    <property type="match status" value="1"/>
</dbReference>
<evidence type="ECO:0000259" key="5">
    <source>
        <dbReference type="PROSITE" id="PS50931"/>
    </source>
</evidence>
<comment type="similarity">
    <text evidence="1">Belongs to the LysR transcriptional regulatory family.</text>
</comment>
<organism evidence="6 7">
    <name type="scientific">Oscillibacter hominis</name>
    <dbReference type="NCBI Taxonomy" id="2763056"/>
    <lineage>
        <taxon>Bacteria</taxon>
        <taxon>Bacillati</taxon>
        <taxon>Bacillota</taxon>
        <taxon>Clostridia</taxon>
        <taxon>Eubacteriales</taxon>
        <taxon>Oscillospiraceae</taxon>
        <taxon>Oscillibacter</taxon>
    </lineage>
</organism>
<dbReference type="GO" id="GO:0003700">
    <property type="term" value="F:DNA-binding transcription factor activity"/>
    <property type="evidence" value="ECO:0007669"/>
    <property type="project" value="InterPro"/>
</dbReference>